<name>A0A9P7AMH6_9AGAM</name>
<reference evidence="2" key="1">
    <citation type="journal article" date="2020" name="New Phytol.">
        <title>Comparative genomics reveals dynamic genome evolution in host specialist ectomycorrhizal fungi.</title>
        <authorList>
            <person name="Lofgren L.A."/>
            <person name="Nguyen N.H."/>
            <person name="Vilgalys R."/>
            <person name="Ruytinx J."/>
            <person name="Liao H.L."/>
            <person name="Branco S."/>
            <person name="Kuo A."/>
            <person name="LaButti K."/>
            <person name="Lipzen A."/>
            <person name="Andreopoulos W."/>
            <person name="Pangilinan J."/>
            <person name="Riley R."/>
            <person name="Hundley H."/>
            <person name="Na H."/>
            <person name="Barry K."/>
            <person name="Grigoriev I.V."/>
            <person name="Stajich J.E."/>
            <person name="Kennedy P.G."/>
        </authorList>
    </citation>
    <scope>NUCLEOTIDE SEQUENCE</scope>
    <source>
        <strain evidence="2">S12</strain>
    </source>
</reference>
<dbReference type="AlphaFoldDB" id="A0A9P7AMH6"/>
<feature type="region of interest" description="Disordered" evidence="1">
    <location>
        <begin position="216"/>
        <end position="243"/>
    </location>
</feature>
<accession>A0A9P7AMH6</accession>
<comment type="caution">
    <text evidence="2">The sequence shown here is derived from an EMBL/GenBank/DDBJ whole genome shotgun (WGS) entry which is preliminary data.</text>
</comment>
<evidence type="ECO:0000313" key="3">
    <source>
        <dbReference type="Proteomes" id="UP000719766"/>
    </source>
</evidence>
<evidence type="ECO:0000313" key="2">
    <source>
        <dbReference type="EMBL" id="KAG1792279.1"/>
    </source>
</evidence>
<proteinExistence type="predicted"/>
<evidence type="ECO:0000256" key="1">
    <source>
        <dbReference type="SAM" id="MobiDB-lite"/>
    </source>
</evidence>
<dbReference type="Proteomes" id="UP000719766">
    <property type="component" value="Unassembled WGS sequence"/>
</dbReference>
<feature type="region of interest" description="Disordered" evidence="1">
    <location>
        <begin position="26"/>
        <end position="78"/>
    </location>
</feature>
<gene>
    <name evidence="2" type="ORF">HD556DRAFT_1309356</name>
</gene>
<dbReference type="GeneID" id="64594038"/>
<keyword evidence="3" id="KW-1185">Reference proteome</keyword>
<organism evidence="2 3">
    <name type="scientific">Suillus plorans</name>
    <dbReference type="NCBI Taxonomy" id="116603"/>
    <lineage>
        <taxon>Eukaryota</taxon>
        <taxon>Fungi</taxon>
        <taxon>Dikarya</taxon>
        <taxon>Basidiomycota</taxon>
        <taxon>Agaricomycotina</taxon>
        <taxon>Agaricomycetes</taxon>
        <taxon>Agaricomycetidae</taxon>
        <taxon>Boletales</taxon>
        <taxon>Suillineae</taxon>
        <taxon>Suillaceae</taxon>
        <taxon>Suillus</taxon>
    </lineage>
</organism>
<dbReference type="EMBL" id="JABBWE010000037">
    <property type="protein sequence ID" value="KAG1792279.1"/>
    <property type="molecule type" value="Genomic_DNA"/>
</dbReference>
<sequence>MYRTLDDVTRLLVLSVIHVCHVGKKAVPEEDSEDDRGRQLERGKRARPRAMSTRSQSSTPKAKRQGAKSKAIITSNDDMELDDAAVAAPEPAPAPVKVTYQRCPQADKGICSNPVSATEPSYVEIDELDEEQLIVGPAPKMGAPYVEIPPAPKDCGKAANPVSGLQEDDYANSTSPVWSPGCSSCVQRQLICCQGYNTSHDPLTVCARCHRTKHKCGGKGSATPATSRRPAANHTRSKSRCKASTVNVTTVPDDQAASSGDVAATTTTVLSPTAAPATAHVPAPDSQTVLALKEDLAVLQTMVASLVDRVSTGEQLLQEVNWHLAEQEANAQLLADQVAALQRELNSDAESTAAEILPVVIRTDAAETLAAAATALPEDESPLNSGDSAIDAVAFRTLLHVLPPVIIKSTATMLAYPLLNIAAAWYITSPGPNIAALLQHPVQQLVFLAIMNVPDNQMRHTCAA</sequence>
<dbReference type="OrthoDB" id="2692056at2759"/>
<dbReference type="RefSeq" id="XP_041158916.1">
    <property type="nucleotide sequence ID" value="XM_041300274.1"/>
</dbReference>
<protein>
    <submittedName>
        <fullName evidence="2">Uncharacterized protein</fullName>
    </submittedName>
</protein>